<comment type="miscellaneous">
    <text evidence="11">CTPSs have evolved a hybrid strategy for distinguishing between UTP and CTP. The overlapping regions of the product feedback inhibitory and substrate sites recognize a common feature in both compounds, the triphosphate moiety. To differentiate isosteric substrate and product pyrimidine rings, an additional pocket far from the expected kinase/ligase catalytic site, specifically recognizes the cytosine and ribose portions of the product inhibitor.</text>
</comment>
<evidence type="ECO:0000259" key="12">
    <source>
        <dbReference type="Pfam" id="PF00117"/>
    </source>
</evidence>
<dbReference type="EMBL" id="JAATLJ010000001">
    <property type="protein sequence ID" value="NIZ40638.1"/>
    <property type="molecule type" value="Genomic_DNA"/>
</dbReference>
<dbReference type="GO" id="GO:0005829">
    <property type="term" value="C:cytosol"/>
    <property type="evidence" value="ECO:0007669"/>
    <property type="project" value="TreeGrafter"/>
</dbReference>
<dbReference type="GO" id="GO:0097268">
    <property type="term" value="C:cytoophidium"/>
    <property type="evidence" value="ECO:0007669"/>
    <property type="project" value="UniProtKB-ARBA"/>
</dbReference>
<feature type="binding site" evidence="11">
    <location>
        <position position="143"/>
    </location>
    <ligand>
        <name>Mg(2+)</name>
        <dbReference type="ChEBI" id="CHEBI:18420"/>
    </ligand>
</feature>
<feature type="active site" evidence="11">
    <location>
        <position position="516"/>
    </location>
</feature>
<dbReference type="FunFam" id="3.40.50.300:FF:000009">
    <property type="entry name" value="CTP synthase"/>
    <property type="match status" value="1"/>
</dbReference>
<dbReference type="GO" id="GO:0019856">
    <property type="term" value="P:pyrimidine nucleobase biosynthetic process"/>
    <property type="evidence" value="ECO:0007669"/>
    <property type="project" value="TreeGrafter"/>
</dbReference>
<feature type="binding site" evidence="11">
    <location>
        <position position="226"/>
    </location>
    <ligand>
        <name>UTP</name>
        <dbReference type="ChEBI" id="CHEBI:46398"/>
    </ligand>
</feature>
<dbReference type="FunFam" id="3.40.50.880:FF:000002">
    <property type="entry name" value="CTP synthase"/>
    <property type="match status" value="1"/>
</dbReference>
<evidence type="ECO:0000256" key="5">
    <source>
        <dbReference type="ARBA" id="ARBA00022741"/>
    </source>
</evidence>
<comment type="caution">
    <text evidence="14">The sequence shown here is derived from an EMBL/GenBank/DDBJ whole genome shotgun (WGS) entry which is preliminary data.</text>
</comment>
<keyword evidence="5 11" id="KW-0547">Nucleotide-binding</keyword>
<feature type="binding site" evidence="11">
    <location>
        <position position="56"/>
    </location>
    <ligand>
        <name>L-glutamine</name>
        <dbReference type="ChEBI" id="CHEBI:58359"/>
    </ligand>
</feature>
<sequence length="545" mass="60989">MSTRKYVFVTGGVTSSLGKGICVSSLGALLEGRGYKVSLQKIDPYLNVDPGTMSPYEHGEVYVTEDGAEADLDLGNYERFTTQEVRRVNSMTTGQVYMSVLEKERRGDYLGKTVQIIPHITDEIKNRIRACADESNSDIHVVEVGGTVGDIESVPYLEAIRQFSRDEGLHNVAYVHLTLAPYLSAADEVKSKPTQHSVKELMKSGIHPHVIVCRSNLPLALDVRMKIALFCDVKEESVISAYNAPSSVYQMPEVFAKEGLDIAVLEALSLPVDTPRNLQKWHDVSAAFRVMNRPIVSIAIVGKYVGHQDAYKSVYEALIHAGLALRVEIQLLLIHAEDLENNDEMSWQIIRAAHGILIPGGFGERGIEGIISAITHARNENIPLFGICLGMQCLAIEFARSQLGLTDAHSTEFDQQTEHPIVDIMEEQKKQYQLGGTMRLGSFHTKLEEGSLAHTLYGRKDIQERHRHRYEFNNAYRKQFEDAGMRFSGINPELNLVEVMELPSHKWFLAGQFHPEFKSKPFAAHPLFRGFVEASLAEKLERKKG</sequence>
<feature type="binding site" evidence="11">
    <location>
        <begin position="190"/>
        <end position="195"/>
    </location>
    <ligand>
        <name>UTP</name>
        <dbReference type="ChEBI" id="CHEBI:46398"/>
    </ligand>
</feature>
<evidence type="ECO:0000313" key="15">
    <source>
        <dbReference type="Proteomes" id="UP000711995"/>
    </source>
</evidence>
<comment type="caution">
    <text evidence="11">Lacks conserved residue(s) required for the propagation of feature annotation.</text>
</comment>
<dbReference type="AlphaFoldDB" id="A0A968G8Q6"/>
<evidence type="ECO:0000256" key="8">
    <source>
        <dbReference type="ARBA" id="ARBA00022962"/>
    </source>
</evidence>
<feature type="domain" description="CTP synthase N-terminal" evidence="13">
    <location>
        <begin position="5"/>
        <end position="270"/>
    </location>
</feature>
<dbReference type="RefSeq" id="WP_167700225.1">
    <property type="nucleotide sequence ID" value="NZ_CP118174.1"/>
</dbReference>
<evidence type="ECO:0000256" key="4">
    <source>
        <dbReference type="ARBA" id="ARBA00022723"/>
    </source>
</evidence>
<dbReference type="PANTHER" id="PTHR11550:SF0">
    <property type="entry name" value="CTP SYNTHASE-RELATED"/>
    <property type="match status" value="1"/>
</dbReference>
<keyword evidence="7 11" id="KW-0460">Magnesium</keyword>
<keyword evidence="9 11" id="KW-0665">Pyrimidine biosynthesis</keyword>
<evidence type="ECO:0000259" key="13">
    <source>
        <dbReference type="Pfam" id="PF06418"/>
    </source>
</evidence>
<dbReference type="InterPro" id="IPR027417">
    <property type="entry name" value="P-loop_NTPase"/>
</dbReference>
<dbReference type="SUPFAM" id="SSF52540">
    <property type="entry name" value="P-loop containing nucleoside triphosphate hydrolases"/>
    <property type="match status" value="1"/>
</dbReference>
<feature type="binding site" evidence="11">
    <location>
        <position position="15"/>
    </location>
    <ligand>
        <name>CTP</name>
        <dbReference type="ChEBI" id="CHEBI:37563"/>
        <note>allosteric inhibitor</note>
    </ligand>
</feature>
<feature type="binding site" evidence="11">
    <location>
        <position position="412"/>
    </location>
    <ligand>
        <name>L-glutamine</name>
        <dbReference type="ChEBI" id="CHEBI:58359"/>
    </ligand>
</feature>
<evidence type="ECO:0000256" key="10">
    <source>
        <dbReference type="ARBA" id="ARBA00047781"/>
    </source>
</evidence>
<feature type="binding site" evidence="11">
    <location>
        <begin position="190"/>
        <end position="195"/>
    </location>
    <ligand>
        <name>CTP</name>
        <dbReference type="ChEBI" id="CHEBI:37563"/>
        <note>allosteric inhibitor</note>
    </ligand>
</feature>
<comment type="catalytic activity">
    <reaction evidence="10 11">
        <text>UTP + L-glutamine + ATP + H2O = CTP + L-glutamate + ADP + phosphate + 2 H(+)</text>
        <dbReference type="Rhea" id="RHEA:26426"/>
        <dbReference type="ChEBI" id="CHEBI:15377"/>
        <dbReference type="ChEBI" id="CHEBI:15378"/>
        <dbReference type="ChEBI" id="CHEBI:29985"/>
        <dbReference type="ChEBI" id="CHEBI:30616"/>
        <dbReference type="ChEBI" id="CHEBI:37563"/>
        <dbReference type="ChEBI" id="CHEBI:43474"/>
        <dbReference type="ChEBI" id="CHEBI:46398"/>
        <dbReference type="ChEBI" id="CHEBI:58359"/>
        <dbReference type="ChEBI" id="CHEBI:456216"/>
        <dbReference type="EC" id="6.3.4.2"/>
    </reaction>
</comment>
<keyword evidence="15" id="KW-1185">Reference proteome</keyword>
<evidence type="ECO:0000256" key="7">
    <source>
        <dbReference type="ARBA" id="ARBA00022842"/>
    </source>
</evidence>
<feature type="binding site" evidence="11">
    <location>
        <position position="226"/>
    </location>
    <ligand>
        <name>CTP</name>
        <dbReference type="ChEBI" id="CHEBI:37563"/>
        <note>allosteric inhibitor</note>
    </ligand>
</feature>
<dbReference type="InterPro" id="IPR017926">
    <property type="entry name" value="GATASE"/>
</dbReference>
<dbReference type="PANTHER" id="PTHR11550">
    <property type="entry name" value="CTP SYNTHASE"/>
    <property type="match status" value="1"/>
</dbReference>
<dbReference type="GO" id="GO:0044210">
    <property type="term" value="P:'de novo' CTP biosynthetic process"/>
    <property type="evidence" value="ECO:0007669"/>
    <property type="project" value="UniProtKB-UniRule"/>
</dbReference>
<evidence type="ECO:0000256" key="1">
    <source>
        <dbReference type="ARBA" id="ARBA00005171"/>
    </source>
</evidence>
<feature type="active site" description="Nucleophile; for glutamine hydrolysis" evidence="11">
    <location>
        <position position="388"/>
    </location>
</feature>
<comment type="function">
    <text evidence="11">Catalyzes the ATP-dependent amination of UTP to CTP with either L-glutamine or ammonia as the source of nitrogen. Regulates intracellular CTP levels through interactions with the four ribonucleotide triphosphates.</text>
</comment>
<feature type="binding site" evidence="11">
    <location>
        <position position="469"/>
    </location>
    <ligand>
        <name>L-glutamine</name>
        <dbReference type="ChEBI" id="CHEBI:58359"/>
    </ligand>
</feature>
<comment type="subunit">
    <text evidence="11">Homotetramer.</text>
</comment>
<dbReference type="Pfam" id="PF06418">
    <property type="entry name" value="CTP_synth_N"/>
    <property type="match status" value="1"/>
</dbReference>
<dbReference type="InterPro" id="IPR004468">
    <property type="entry name" value="CTP_synthase"/>
</dbReference>
<feature type="binding site" evidence="11">
    <location>
        <position position="361"/>
    </location>
    <ligand>
        <name>L-glutamine</name>
        <dbReference type="ChEBI" id="CHEBI:58359"/>
    </ligand>
</feature>
<dbReference type="NCBIfam" id="NF003792">
    <property type="entry name" value="PRK05380.1"/>
    <property type="match status" value="1"/>
</dbReference>
<feature type="region of interest" description="Amidoligase domain" evidence="11">
    <location>
        <begin position="1"/>
        <end position="270"/>
    </location>
</feature>
<feature type="active site" evidence="11">
    <location>
        <position position="514"/>
    </location>
</feature>
<evidence type="ECO:0000256" key="11">
    <source>
        <dbReference type="HAMAP-Rule" id="MF_01227"/>
    </source>
</evidence>
<feature type="binding site" evidence="11">
    <location>
        <position position="15"/>
    </location>
    <ligand>
        <name>UTP</name>
        <dbReference type="ChEBI" id="CHEBI:46398"/>
    </ligand>
</feature>
<feature type="domain" description="Glutamine amidotransferase" evidence="12">
    <location>
        <begin position="309"/>
        <end position="533"/>
    </location>
</feature>
<comment type="catalytic activity">
    <reaction evidence="11">
        <text>L-glutamine + H2O = L-glutamate + NH4(+)</text>
        <dbReference type="Rhea" id="RHEA:15889"/>
        <dbReference type="ChEBI" id="CHEBI:15377"/>
        <dbReference type="ChEBI" id="CHEBI:28938"/>
        <dbReference type="ChEBI" id="CHEBI:29985"/>
        <dbReference type="ChEBI" id="CHEBI:58359"/>
    </reaction>
</comment>
<proteinExistence type="inferred from homology"/>
<feature type="binding site" evidence="11">
    <location>
        <position position="73"/>
    </location>
    <ligand>
        <name>ATP</name>
        <dbReference type="ChEBI" id="CHEBI:30616"/>
    </ligand>
</feature>
<dbReference type="Gene3D" id="3.40.50.880">
    <property type="match status" value="1"/>
</dbReference>
<dbReference type="InterPro" id="IPR029062">
    <property type="entry name" value="Class_I_gatase-like"/>
</dbReference>
<evidence type="ECO:0000256" key="3">
    <source>
        <dbReference type="ARBA" id="ARBA00022598"/>
    </source>
</evidence>
<accession>A0A968G8Q6</accession>
<evidence type="ECO:0000256" key="2">
    <source>
        <dbReference type="ARBA" id="ARBA00007533"/>
    </source>
</evidence>
<dbReference type="CDD" id="cd01746">
    <property type="entry name" value="GATase1_CTP_Synthase"/>
    <property type="match status" value="1"/>
</dbReference>
<feature type="binding site" evidence="11">
    <location>
        <begin position="150"/>
        <end position="152"/>
    </location>
    <ligand>
        <name>CTP</name>
        <dbReference type="ChEBI" id="CHEBI:37563"/>
        <note>allosteric inhibitor</note>
    </ligand>
</feature>
<feature type="binding site" evidence="11">
    <location>
        <begin position="389"/>
        <end position="392"/>
    </location>
    <ligand>
        <name>L-glutamine</name>
        <dbReference type="ChEBI" id="CHEBI:58359"/>
    </ligand>
</feature>
<keyword evidence="6 11" id="KW-0067">ATP-binding</keyword>
<comment type="pathway">
    <text evidence="1 11">Pyrimidine metabolism; CTP biosynthesis via de novo pathway; CTP from UDP: step 2/2.</text>
</comment>
<dbReference type="Proteomes" id="UP000711995">
    <property type="component" value="Unassembled WGS sequence"/>
</dbReference>
<name>A0A968G8Q6_9SPIO</name>
<dbReference type="NCBIfam" id="TIGR00337">
    <property type="entry name" value="PyrG"/>
    <property type="match status" value="1"/>
</dbReference>
<dbReference type="InterPro" id="IPR017456">
    <property type="entry name" value="CTP_synthase_N"/>
</dbReference>
<dbReference type="Pfam" id="PF00117">
    <property type="entry name" value="GATase"/>
    <property type="match status" value="1"/>
</dbReference>
<dbReference type="SUPFAM" id="SSF52317">
    <property type="entry name" value="Class I glutamine amidotransferase-like"/>
    <property type="match status" value="1"/>
</dbReference>
<comment type="catalytic activity">
    <reaction evidence="11">
        <text>UTP + NH4(+) + ATP = CTP + ADP + phosphate + 2 H(+)</text>
        <dbReference type="Rhea" id="RHEA:16597"/>
        <dbReference type="ChEBI" id="CHEBI:15378"/>
        <dbReference type="ChEBI" id="CHEBI:28938"/>
        <dbReference type="ChEBI" id="CHEBI:30616"/>
        <dbReference type="ChEBI" id="CHEBI:37563"/>
        <dbReference type="ChEBI" id="CHEBI:43474"/>
        <dbReference type="ChEBI" id="CHEBI:46398"/>
        <dbReference type="ChEBI" id="CHEBI:456216"/>
    </reaction>
</comment>
<dbReference type="InterPro" id="IPR033828">
    <property type="entry name" value="GATase1_CTP_Synthase"/>
</dbReference>
<reference evidence="14 15" key="1">
    <citation type="submission" date="2020-03" db="EMBL/GenBank/DDBJ databases">
        <title>Spirochaetal bacteria isolated from arthropods constitute a novel genus Entomospira genus novum within the order Spirochaetales.</title>
        <authorList>
            <person name="Grana-Miraglia L."/>
            <person name="Sikutova S."/>
            <person name="Fingerle V."/>
            <person name="Sing A."/>
            <person name="Castillo-Ramirez S."/>
            <person name="Margos G."/>
            <person name="Rudolf I."/>
        </authorList>
    </citation>
    <scope>NUCLEOTIDE SEQUENCE [LARGE SCALE GENOMIC DNA]</scope>
    <source>
        <strain evidence="14 15">BR193</strain>
    </source>
</reference>
<gene>
    <name evidence="11" type="primary">pyrG</name>
    <name evidence="14" type="ORF">HCT14_03805</name>
</gene>
<keyword evidence="3 11" id="KW-0436">Ligase</keyword>
<organism evidence="14 15">
    <name type="scientific">Entomospira entomophila</name>
    <dbReference type="NCBI Taxonomy" id="2719988"/>
    <lineage>
        <taxon>Bacteria</taxon>
        <taxon>Pseudomonadati</taxon>
        <taxon>Spirochaetota</taxon>
        <taxon>Spirochaetia</taxon>
        <taxon>Spirochaetales</taxon>
        <taxon>Spirochaetaceae</taxon>
        <taxon>Entomospira</taxon>
    </lineage>
</organism>
<keyword evidence="8 11" id="KW-0315">Glutamine amidotransferase</keyword>
<dbReference type="PROSITE" id="PS51273">
    <property type="entry name" value="GATASE_TYPE_1"/>
    <property type="match status" value="1"/>
</dbReference>
<keyword evidence="4 11" id="KW-0479">Metal-binding</keyword>
<comment type="activity regulation">
    <text evidence="11">Allosterically activated by GTP, when glutamine is the substrate; GTP has no effect on the reaction when ammonia is the substrate. The allosteric effector GTP functions by stabilizing the protein conformation that binds the tetrahedral intermediate(s) formed during glutamine hydrolysis. Inhibited by the product CTP, via allosteric rather than competitive inhibition.</text>
</comment>
<dbReference type="GO" id="GO:0046872">
    <property type="term" value="F:metal ion binding"/>
    <property type="evidence" value="ECO:0007669"/>
    <property type="project" value="UniProtKB-KW"/>
</dbReference>
<feature type="binding site" evidence="11">
    <location>
        <begin position="16"/>
        <end position="21"/>
    </location>
    <ligand>
        <name>ATP</name>
        <dbReference type="ChEBI" id="CHEBI:30616"/>
    </ligand>
</feature>
<dbReference type="HAMAP" id="MF_01227">
    <property type="entry name" value="PyrG"/>
    <property type="match status" value="1"/>
</dbReference>
<comment type="similarity">
    <text evidence="2 11">Belongs to the CTP synthase family.</text>
</comment>
<dbReference type="GO" id="GO:0042802">
    <property type="term" value="F:identical protein binding"/>
    <property type="evidence" value="ECO:0007669"/>
    <property type="project" value="TreeGrafter"/>
</dbReference>
<evidence type="ECO:0000256" key="6">
    <source>
        <dbReference type="ARBA" id="ARBA00022840"/>
    </source>
</evidence>
<dbReference type="GO" id="GO:0005524">
    <property type="term" value="F:ATP binding"/>
    <property type="evidence" value="ECO:0007669"/>
    <property type="project" value="UniProtKB-KW"/>
</dbReference>
<evidence type="ECO:0000256" key="9">
    <source>
        <dbReference type="ARBA" id="ARBA00022975"/>
    </source>
</evidence>
<evidence type="ECO:0000313" key="14">
    <source>
        <dbReference type="EMBL" id="NIZ40638.1"/>
    </source>
</evidence>
<dbReference type="EC" id="6.3.4.2" evidence="11"/>
<feature type="binding site" evidence="11">
    <location>
        <position position="73"/>
    </location>
    <ligand>
        <name>Mg(2+)</name>
        <dbReference type="ChEBI" id="CHEBI:18420"/>
    </ligand>
</feature>
<dbReference type="CDD" id="cd03113">
    <property type="entry name" value="CTPS_N"/>
    <property type="match status" value="1"/>
</dbReference>
<dbReference type="Gene3D" id="3.40.50.300">
    <property type="entry name" value="P-loop containing nucleotide triphosphate hydrolases"/>
    <property type="match status" value="1"/>
</dbReference>
<dbReference type="GO" id="GO:0003883">
    <property type="term" value="F:CTP synthase activity"/>
    <property type="evidence" value="ECO:0007669"/>
    <property type="project" value="UniProtKB-UniRule"/>
</dbReference>
<protein>
    <recommendedName>
        <fullName evidence="11">CTP synthase</fullName>
        <ecNumber evidence="11">6.3.4.2</ecNumber>
    </recommendedName>
    <alternativeName>
        <fullName evidence="11">Cytidine 5'-triphosphate synthase</fullName>
    </alternativeName>
    <alternativeName>
        <fullName evidence="11">Cytidine triphosphate synthetase</fullName>
        <shortName evidence="11">CTP synthetase</shortName>
        <shortName evidence="11">CTPS</shortName>
    </alternativeName>
    <alternativeName>
        <fullName evidence="11">UTP--ammonia ligase</fullName>
    </alternativeName>
</protein>
<feature type="binding site" evidence="11">
    <location>
        <position position="244"/>
    </location>
    <ligand>
        <name>ATP</name>
        <dbReference type="ChEBI" id="CHEBI:30616"/>
    </ligand>
</feature>